<dbReference type="PANTHER" id="PTHR37748">
    <property type="entry name" value="PROTEIN, PUTATIVE-RELATED"/>
    <property type="match status" value="1"/>
</dbReference>
<reference evidence="2" key="1">
    <citation type="journal article" date="2012" name="Nat. Biotechnol.">
        <title>Draft genome sequence of pigeonpea (Cajanus cajan), an orphan legume crop of resource-poor farmers.</title>
        <authorList>
            <person name="Varshney R.K."/>
            <person name="Chen W."/>
            <person name="Li Y."/>
            <person name="Bharti A.K."/>
            <person name="Saxena R.K."/>
            <person name="Schlueter J.A."/>
            <person name="Donoghue M.T."/>
            <person name="Azam S."/>
            <person name="Fan G."/>
            <person name="Whaley A.M."/>
            <person name="Farmer A.D."/>
            <person name="Sheridan J."/>
            <person name="Iwata A."/>
            <person name="Tuteja R."/>
            <person name="Penmetsa R.V."/>
            <person name="Wu W."/>
            <person name="Upadhyaya H.D."/>
            <person name="Yang S.P."/>
            <person name="Shah T."/>
            <person name="Saxena K.B."/>
            <person name="Michael T."/>
            <person name="McCombie W.R."/>
            <person name="Yang B."/>
            <person name="Zhang G."/>
            <person name="Yang H."/>
            <person name="Wang J."/>
            <person name="Spillane C."/>
            <person name="Cook D.R."/>
            <person name="May G.D."/>
            <person name="Xu X."/>
            <person name="Jackson S.A."/>
        </authorList>
    </citation>
    <scope>NUCLEOTIDE SEQUENCE [LARGE SCALE GENOMIC DNA]</scope>
</reference>
<evidence type="ECO:0000313" key="3">
    <source>
        <dbReference type="Proteomes" id="UP000075243"/>
    </source>
</evidence>
<gene>
    <name evidence="2" type="ORF">KK1_048017</name>
</gene>
<feature type="compositionally biased region" description="Polar residues" evidence="1">
    <location>
        <begin position="8"/>
        <end position="18"/>
    </location>
</feature>
<proteinExistence type="predicted"/>
<dbReference type="AlphaFoldDB" id="A0A151QMQ1"/>
<name>A0A151QMQ1_CAJCA</name>
<dbReference type="Proteomes" id="UP000075243">
    <property type="component" value="Unassembled WGS sequence"/>
</dbReference>
<protein>
    <submittedName>
        <fullName evidence="2">Uncharacterized protein</fullName>
    </submittedName>
</protein>
<keyword evidence="3" id="KW-1185">Reference proteome</keyword>
<accession>A0A151QMQ1</accession>
<evidence type="ECO:0000256" key="1">
    <source>
        <dbReference type="SAM" id="MobiDB-lite"/>
    </source>
</evidence>
<dbReference type="PANTHER" id="PTHR37748:SF1">
    <property type="entry name" value="PROTEIN, PUTATIVE-RELATED"/>
    <property type="match status" value="1"/>
</dbReference>
<organism evidence="2 3">
    <name type="scientific">Cajanus cajan</name>
    <name type="common">Pigeon pea</name>
    <name type="synonym">Cajanus indicus</name>
    <dbReference type="NCBI Taxonomy" id="3821"/>
    <lineage>
        <taxon>Eukaryota</taxon>
        <taxon>Viridiplantae</taxon>
        <taxon>Streptophyta</taxon>
        <taxon>Embryophyta</taxon>
        <taxon>Tracheophyta</taxon>
        <taxon>Spermatophyta</taxon>
        <taxon>Magnoliopsida</taxon>
        <taxon>eudicotyledons</taxon>
        <taxon>Gunneridae</taxon>
        <taxon>Pentapetalae</taxon>
        <taxon>rosids</taxon>
        <taxon>fabids</taxon>
        <taxon>Fabales</taxon>
        <taxon>Fabaceae</taxon>
        <taxon>Papilionoideae</taxon>
        <taxon>50 kb inversion clade</taxon>
        <taxon>NPAAA clade</taxon>
        <taxon>indigoferoid/millettioid clade</taxon>
        <taxon>Phaseoleae</taxon>
        <taxon>Cajanus</taxon>
    </lineage>
</organism>
<evidence type="ECO:0000313" key="2">
    <source>
        <dbReference type="EMBL" id="KYP31580.1"/>
    </source>
</evidence>
<dbReference type="Gramene" id="C.cajan_46420.t">
    <property type="protein sequence ID" value="C.cajan_46420.t.cds1"/>
    <property type="gene ID" value="C.cajan_46420"/>
</dbReference>
<dbReference type="EMBL" id="KQ485854">
    <property type="protein sequence ID" value="KYP31580.1"/>
    <property type="molecule type" value="Genomic_DNA"/>
</dbReference>
<feature type="compositionally biased region" description="Basic and acidic residues" evidence="1">
    <location>
        <begin position="21"/>
        <end position="34"/>
    </location>
</feature>
<sequence>MSVFFNCFTASSSSQVSDYSEGSKPKSPSSEKPKSKGAPLVVNYFPLNHYHSLL</sequence>
<feature type="region of interest" description="Disordered" evidence="1">
    <location>
        <begin position="1"/>
        <end position="38"/>
    </location>
</feature>